<feature type="signal peptide" evidence="5">
    <location>
        <begin position="1"/>
        <end position="40"/>
    </location>
</feature>
<reference evidence="8" key="2">
    <citation type="submission" date="2016-04" db="EMBL/GenBank/DDBJ databases">
        <title>First Complete Genome Sequence of a Subdivision 6 Acidobacterium.</title>
        <authorList>
            <person name="Huang S."/>
            <person name="Vieira S."/>
            <person name="Bunk B."/>
            <person name="Riedel T."/>
            <person name="Sproeer C."/>
            <person name="Overmann J."/>
        </authorList>
    </citation>
    <scope>NUCLEOTIDE SEQUENCE [LARGE SCALE GENOMIC DNA]</scope>
    <source>
        <strain evidence="8">DSM 100886 HEG_-6_39</strain>
    </source>
</reference>
<keyword evidence="2 5" id="KW-0732">Signal</keyword>
<keyword evidence="4" id="KW-0325">Glycoprotein</keyword>
<evidence type="ECO:0000259" key="6">
    <source>
        <dbReference type="Pfam" id="PF00884"/>
    </source>
</evidence>
<dbReference type="AlphaFoldDB" id="A0A143PF99"/>
<keyword evidence="8" id="KW-1185">Reference proteome</keyword>
<evidence type="ECO:0000313" key="7">
    <source>
        <dbReference type="EMBL" id="AMY07207.1"/>
    </source>
</evidence>
<dbReference type="Pfam" id="PF00884">
    <property type="entry name" value="Sulfatase"/>
    <property type="match status" value="1"/>
</dbReference>
<dbReference type="KEGG" id="abac:LuPra_00374"/>
<dbReference type="RefSeq" id="WP_110169188.1">
    <property type="nucleotide sequence ID" value="NZ_CP015136.1"/>
</dbReference>
<dbReference type="InterPro" id="IPR024607">
    <property type="entry name" value="Sulfatase_CS"/>
</dbReference>
<accession>A0A143PF99</accession>
<dbReference type="PANTHER" id="PTHR43108:SF6">
    <property type="entry name" value="N-SULPHOGLUCOSAMINE SULPHOHYDROLASE"/>
    <property type="match status" value="1"/>
</dbReference>
<dbReference type="PATRIC" id="fig|1813736.3.peg.390"/>
<dbReference type="PROSITE" id="PS00149">
    <property type="entry name" value="SULFATASE_2"/>
    <property type="match status" value="1"/>
</dbReference>
<dbReference type="OrthoDB" id="9762324at2"/>
<reference evidence="7 8" key="1">
    <citation type="journal article" date="2016" name="Genome Announc.">
        <title>First Complete Genome Sequence of a Subdivision 6 Acidobacterium Strain.</title>
        <authorList>
            <person name="Huang S."/>
            <person name="Vieira S."/>
            <person name="Bunk B."/>
            <person name="Riedel T."/>
            <person name="Sproer C."/>
            <person name="Overmann J."/>
        </authorList>
    </citation>
    <scope>NUCLEOTIDE SEQUENCE [LARGE SCALE GENOMIC DNA]</scope>
    <source>
        <strain evidence="8">DSM 100886 HEG_-6_39</strain>
    </source>
</reference>
<dbReference type="Gene3D" id="3.40.720.10">
    <property type="entry name" value="Alkaline Phosphatase, subunit A"/>
    <property type="match status" value="1"/>
</dbReference>
<feature type="chain" id="PRO_5007511220" evidence="5">
    <location>
        <begin position="41"/>
        <end position="509"/>
    </location>
</feature>
<name>A0A143PF99_LUTPR</name>
<dbReference type="STRING" id="1855912.LuPra_00374"/>
<dbReference type="SUPFAM" id="SSF53649">
    <property type="entry name" value="Alkaline phosphatase-like"/>
    <property type="match status" value="1"/>
</dbReference>
<evidence type="ECO:0000256" key="3">
    <source>
        <dbReference type="ARBA" id="ARBA00022801"/>
    </source>
</evidence>
<dbReference type="EC" id="3.1.6.6" evidence="7"/>
<protein>
    <submittedName>
        <fullName evidence="7">Choline-sulfatase</fullName>
        <ecNumber evidence="7">3.1.6.6</ecNumber>
    </submittedName>
</protein>
<evidence type="ECO:0000256" key="2">
    <source>
        <dbReference type="ARBA" id="ARBA00022729"/>
    </source>
</evidence>
<proteinExistence type="inferred from homology"/>
<comment type="similarity">
    <text evidence="1">Belongs to the sulfatase family.</text>
</comment>
<evidence type="ECO:0000256" key="1">
    <source>
        <dbReference type="ARBA" id="ARBA00008779"/>
    </source>
</evidence>
<dbReference type="GO" id="GO:0047753">
    <property type="term" value="F:choline-sulfatase activity"/>
    <property type="evidence" value="ECO:0007669"/>
    <property type="project" value="UniProtKB-EC"/>
</dbReference>
<evidence type="ECO:0000256" key="4">
    <source>
        <dbReference type="ARBA" id="ARBA00023180"/>
    </source>
</evidence>
<keyword evidence="3 7" id="KW-0378">Hydrolase</keyword>
<gene>
    <name evidence="7" type="primary">betC_3</name>
    <name evidence="7" type="ORF">LuPra_00374</name>
</gene>
<organism evidence="7 8">
    <name type="scientific">Luteitalea pratensis</name>
    <dbReference type="NCBI Taxonomy" id="1855912"/>
    <lineage>
        <taxon>Bacteria</taxon>
        <taxon>Pseudomonadati</taxon>
        <taxon>Acidobacteriota</taxon>
        <taxon>Vicinamibacteria</taxon>
        <taxon>Vicinamibacterales</taxon>
        <taxon>Vicinamibacteraceae</taxon>
        <taxon>Luteitalea</taxon>
    </lineage>
</organism>
<evidence type="ECO:0000256" key="5">
    <source>
        <dbReference type="SAM" id="SignalP"/>
    </source>
</evidence>
<dbReference type="EMBL" id="CP015136">
    <property type="protein sequence ID" value="AMY07207.1"/>
    <property type="molecule type" value="Genomic_DNA"/>
</dbReference>
<dbReference type="InterPro" id="IPR017850">
    <property type="entry name" value="Alkaline_phosphatase_core_sf"/>
</dbReference>
<evidence type="ECO:0000313" key="8">
    <source>
        <dbReference type="Proteomes" id="UP000076079"/>
    </source>
</evidence>
<feature type="domain" description="Sulfatase N-terminal" evidence="6">
    <location>
        <begin position="50"/>
        <end position="384"/>
    </location>
</feature>
<dbReference type="InterPro" id="IPR000917">
    <property type="entry name" value="Sulfatase_N"/>
</dbReference>
<sequence length="509" mass="57698" precursor="true">MRATPFRYPPADDLPRAAFGVWRWSLLLLCCALASTIAHAQAPSAPARRPNILVILTDDQRWDALGVVQREMGKEALFPWLQTPNLDRLAAEGARFTNAFVTTSLCSPSRASLLSGRYARRHQVLNNFTEYPDDLPSYPLRLKAAGYETAYVGKWHMGEDNDAQRPGFDHWMSHRGQGNYFDNEFNIDGTRRRIDGYYTTVVTDHAVQWIGKPHEKPWLLVLGQKAPHGGPIQPEPRFAHAFDGFPVRTPVNYRSYRASEGKPAWLEQSLGTWHGAQGPLYDLKRHDTFVRTYLATLLSVDESVGRIVDALRASGQLDDTAIVFTSDNGFVLGEHGRVDKRTMYEESIRVPLLVRYPRLVKAGTVESRMVISHDLAPTLVALGGGQALADVTGKSFLPLLRGLRTDWRTAFLYEYNYEPQFPYTPNVRGVRTDRWKLIRYPQGDGSPDRFTAELYDLAHDRHELRNLIDDPAHAATRRELERRFDEVSREAGPDHMPVYAGIVDVRPVH</sequence>
<dbReference type="Proteomes" id="UP000076079">
    <property type="component" value="Chromosome"/>
</dbReference>
<dbReference type="PANTHER" id="PTHR43108">
    <property type="entry name" value="N-ACETYLGLUCOSAMINE-6-SULFATASE FAMILY MEMBER"/>
    <property type="match status" value="1"/>
</dbReference>
<dbReference type="CDD" id="cd16031">
    <property type="entry name" value="G6S_like"/>
    <property type="match status" value="1"/>
</dbReference>